<keyword evidence="2" id="KW-0067">ATP-binding</keyword>
<keyword evidence="2" id="KW-0963">Cytoplasm</keyword>
<dbReference type="InterPro" id="IPR008513">
    <property type="entry name" value="tRNA(Met)_cyd_acetate_ligase"/>
</dbReference>
<dbReference type="RefSeq" id="WP_073249881.1">
    <property type="nucleotide sequence ID" value="NZ_FQVG01000060.1"/>
</dbReference>
<feature type="binding site" evidence="2">
    <location>
        <begin position="7"/>
        <end position="20"/>
    </location>
    <ligand>
        <name>ATP</name>
        <dbReference type="ChEBI" id="CHEBI:30616"/>
    </ligand>
</feature>
<dbReference type="GO" id="GO:0005737">
    <property type="term" value="C:cytoplasm"/>
    <property type="evidence" value="ECO:0007669"/>
    <property type="project" value="UniProtKB-SubCell"/>
</dbReference>
<comment type="function">
    <text evidence="2">Catalyzes the formation of N(4)-acetylcytidine (ac(4)C) at the wobble position of elongator tRNA(Met), using acetate and ATP as substrates. First activates an acetate ion to form acetyladenylate (Ac-AMP) and then transfers the acetyl group to tRNA to form ac(4)C34.</text>
</comment>
<feature type="binding site" evidence="2">
    <location>
        <position position="172"/>
    </location>
    <ligand>
        <name>ATP</name>
        <dbReference type="ChEBI" id="CHEBI:30616"/>
    </ligand>
</feature>
<dbReference type="GO" id="GO:0005524">
    <property type="term" value="F:ATP binding"/>
    <property type="evidence" value="ECO:0007669"/>
    <property type="project" value="UniProtKB-KW"/>
</dbReference>
<dbReference type="Proteomes" id="UP000184423">
    <property type="component" value="Unassembled WGS sequence"/>
</dbReference>
<dbReference type="EMBL" id="FQVG01000060">
    <property type="protein sequence ID" value="SHF36125.1"/>
    <property type="molecule type" value="Genomic_DNA"/>
</dbReference>
<proteinExistence type="inferred from homology"/>
<comment type="caution">
    <text evidence="2">Lacks conserved residue(s) required for the propagation of feature annotation.</text>
</comment>
<gene>
    <name evidence="2" type="primary">tmcAL</name>
    <name evidence="3" type="ORF">SAMN02746091_02344</name>
</gene>
<dbReference type="GO" id="GO:0016740">
    <property type="term" value="F:transferase activity"/>
    <property type="evidence" value="ECO:0007669"/>
    <property type="project" value="UniProtKB-KW"/>
</dbReference>
<evidence type="ECO:0000256" key="2">
    <source>
        <dbReference type="HAMAP-Rule" id="MF_01539"/>
    </source>
</evidence>
<keyword evidence="2" id="KW-0820">tRNA-binding</keyword>
<dbReference type="GO" id="GO:0016879">
    <property type="term" value="F:ligase activity, forming carbon-nitrogen bonds"/>
    <property type="evidence" value="ECO:0007669"/>
    <property type="project" value="UniProtKB-UniRule"/>
</dbReference>
<organism evidence="3 4">
    <name type="scientific">Caloramator proteoclasticus DSM 10124</name>
    <dbReference type="NCBI Taxonomy" id="1121262"/>
    <lineage>
        <taxon>Bacteria</taxon>
        <taxon>Bacillati</taxon>
        <taxon>Bacillota</taxon>
        <taxon>Clostridia</taxon>
        <taxon>Eubacteriales</taxon>
        <taxon>Clostridiaceae</taxon>
        <taxon>Caloramator</taxon>
    </lineage>
</organism>
<evidence type="ECO:0000313" key="4">
    <source>
        <dbReference type="Proteomes" id="UP000184423"/>
    </source>
</evidence>
<accession>A0A1M5B0X9</accession>
<name>A0A1M5B0X9_9CLOT</name>
<keyword evidence="1 2" id="KW-0819">tRNA processing</keyword>
<dbReference type="PANTHER" id="PTHR37825">
    <property type="entry name" value="TRNA(MET) CYTIDINE ACETATE LIGASE"/>
    <property type="match status" value="1"/>
</dbReference>
<dbReference type="PANTHER" id="PTHR37825:SF1">
    <property type="entry name" value="TRNA(MET) CYTIDINE ACETATE LIGASE"/>
    <property type="match status" value="1"/>
</dbReference>
<keyword evidence="3" id="KW-0808">Transferase</keyword>
<keyword evidence="2" id="KW-0547">Nucleotide-binding</keyword>
<keyword evidence="4" id="KW-1185">Reference proteome</keyword>
<evidence type="ECO:0000256" key="1">
    <source>
        <dbReference type="ARBA" id="ARBA00022694"/>
    </source>
</evidence>
<dbReference type="SUPFAM" id="SSF52374">
    <property type="entry name" value="Nucleotidylyl transferase"/>
    <property type="match status" value="1"/>
</dbReference>
<dbReference type="GO" id="GO:0000049">
    <property type="term" value="F:tRNA binding"/>
    <property type="evidence" value="ECO:0007669"/>
    <property type="project" value="UniProtKB-KW"/>
</dbReference>
<evidence type="ECO:0000313" key="3">
    <source>
        <dbReference type="EMBL" id="SHF36125.1"/>
    </source>
</evidence>
<feature type="binding site" evidence="2">
    <location>
        <position position="197"/>
    </location>
    <ligand>
        <name>ATP</name>
        <dbReference type="ChEBI" id="CHEBI:30616"/>
    </ligand>
</feature>
<dbReference type="NCBIfam" id="NF010191">
    <property type="entry name" value="PRK13670.1"/>
    <property type="match status" value="1"/>
</dbReference>
<dbReference type="InterPro" id="IPR014729">
    <property type="entry name" value="Rossmann-like_a/b/a_fold"/>
</dbReference>
<comment type="similarity">
    <text evidence="2">Belongs to the TmcAL family.</text>
</comment>
<dbReference type="EC" id="6.3.4.-" evidence="2"/>
<keyword evidence="2" id="KW-0436">Ligase</keyword>
<dbReference type="AlphaFoldDB" id="A0A1M5B0X9"/>
<sequence length="407" mass="46756">MNVTGIIVEYNPLHNGHIYHINKTKEITKCDALIAVMSGSFVQRGEPAFVDKWSRTKMALYAGVDLVIELPVIYSKSSAEGFAFGAIATLDSTKIVNNVCFGSECGDISLLYKIAEVLVYEPYEYKQYLKDYLKLGISFPSARLKSLNNYIIYHNLLNVNDINVENILKNSNNILGIEYIKSILKLNSNLKPFTIKRVVNKYNQENLTGNISSATSIRKNINNQEVLNSMPEFCYKIIKEEIKNNNAPISLKSFEDLIYYLIRTKSPNELKNIIDVSEGLEFKLKQAAENTYDIFKLIEYVKSKRYTQTRIQRILINILLNHTNDILYKVNRRPEYIRILGFNNKGRELIKMMKKQSSIPIISNPKRDDYELLKLDIDSSDIYALALKGNKKLSKGDLKTSPIYWQL</sequence>
<keyword evidence="2" id="KW-0694">RNA-binding</keyword>
<protein>
    <recommendedName>
        <fullName evidence="2">tRNA(Met) cytidine acetate ligase</fullName>
        <ecNumber evidence="2">6.3.4.-</ecNumber>
    </recommendedName>
</protein>
<comment type="subcellular location">
    <subcellularLocation>
        <location evidence="2">Cytoplasm</location>
    </subcellularLocation>
</comment>
<feature type="binding site" evidence="2">
    <location>
        <position position="102"/>
    </location>
    <ligand>
        <name>ATP</name>
        <dbReference type="ChEBI" id="CHEBI:30616"/>
    </ligand>
</feature>
<dbReference type="GO" id="GO:0006400">
    <property type="term" value="P:tRNA modification"/>
    <property type="evidence" value="ECO:0007669"/>
    <property type="project" value="UniProtKB-UniRule"/>
</dbReference>
<dbReference type="Pfam" id="PF05636">
    <property type="entry name" value="HIGH_NTase1"/>
    <property type="match status" value="1"/>
</dbReference>
<reference evidence="4" key="1">
    <citation type="submission" date="2016-11" db="EMBL/GenBank/DDBJ databases">
        <authorList>
            <person name="Varghese N."/>
            <person name="Submissions S."/>
        </authorList>
    </citation>
    <scope>NUCLEOTIDE SEQUENCE [LARGE SCALE GENOMIC DNA]</scope>
    <source>
        <strain evidence="4">DSM 10124</strain>
    </source>
</reference>
<dbReference type="HAMAP" id="MF_01539">
    <property type="entry name" value="TmcAL"/>
    <property type="match status" value="1"/>
</dbReference>
<comment type="catalytic activity">
    <reaction evidence="2">
        <text>cytidine(34) in elongator tRNA(Met) + acetate + ATP = N(4)-acetylcytidine(34) in elongator tRNA(Met) + AMP + diphosphate</text>
        <dbReference type="Rhea" id="RHEA:58144"/>
        <dbReference type="Rhea" id="RHEA-COMP:10693"/>
        <dbReference type="Rhea" id="RHEA-COMP:10694"/>
        <dbReference type="ChEBI" id="CHEBI:30089"/>
        <dbReference type="ChEBI" id="CHEBI:30616"/>
        <dbReference type="ChEBI" id="CHEBI:33019"/>
        <dbReference type="ChEBI" id="CHEBI:74900"/>
        <dbReference type="ChEBI" id="CHEBI:82748"/>
        <dbReference type="ChEBI" id="CHEBI:456215"/>
    </reaction>
</comment>
<dbReference type="Gene3D" id="3.40.50.620">
    <property type="entry name" value="HUPs"/>
    <property type="match status" value="1"/>
</dbReference>